<protein>
    <submittedName>
        <fullName evidence="6">PnuC-like nicotinamide riboside transporter</fullName>
    </submittedName>
</protein>
<feature type="compositionally biased region" description="Basic and acidic residues" evidence="5">
    <location>
        <begin position="77"/>
        <end position="89"/>
    </location>
</feature>
<evidence type="ECO:0000256" key="1">
    <source>
        <dbReference type="ARBA" id="ARBA00004141"/>
    </source>
</evidence>
<dbReference type="KEGG" id="vg:77953058"/>
<evidence type="ECO:0000256" key="4">
    <source>
        <dbReference type="ARBA" id="ARBA00023136"/>
    </source>
</evidence>
<feature type="region of interest" description="Disordered" evidence="5">
    <location>
        <begin position="70"/>
        <end position="89"/>
    </location>
</feature>
<keyword evidence="7" id="KW-1185">Reference proteome</keyword>
<evidence type="ECO:0000256" key="2">
    <source>
        <dbReference type="ARBA" id="ARBA00022692"/>
    </source>
</evidence>
<proteinExistence type="predicted"/>
<dbReference type="Pfam" id="PF04973">
    <property type="entry name" value="NMN_transporter"/>
    <property type="match status" value="1"/>
</dbReference>
<dbReference type="GO" id="GO:0016020">
    <property type="term" value="C:membrane"/>
    <property type="evidence" value="ECO:0007669"/>
    <property type="project" value="UniProtKB-SubCell"/>
</dbReference>
<organism evidence="6 7">
    <name type="scientific">Brevibacterium phage Cantare</name>
    <dbReference type="NCBI Taxonomy" id="2338395"/>
    <lineage>
        <taxon>Viruses</taxon>
        <taxon>Duplodnaviria</taxon>
        <taxon>Heunggongvirae</taxon>
        <taxon>Uroviricota</taxon>
        <taxon>Caudoviricetes</taxon>
        <taxon>Cantarevirus</taxon>
        <taxon>Cantarevirus cantare</taxon>
    </lineage>
</organism>
<sequence>MYWSYILTAGGILGIYLAGKKNLYGWAIGLSMQVLWIVYAIQSNQLGFILSGIAYGTVYGRNWYLWHKDHRAKQKSRTIDDKKEPNNEH</sequence>
<accession>A0A3G3LYW4</accession>
<evidence type="ECO:0000313" key="6">
    <source>
        <dbReference type="EMBL" id="AYQ99342.1"/>
    </source>
</evidence>
<keyword evidence="4" id="KW-0472">Membrane</keyword>
<comment type="subcellular location">
    <subcellularLocation>
        <location evidence="1">Membrane</location>
        <topology evidence="1">Multi-pass membrane protein</topology>
    </subcellularLocation>
</comment>
<keyword evidence="3" id="KW-1133">Transmembrane helix</keyword>
<dbReference type="EMBL" id="MK016493">
    <property type="protein sequence ID" value="AYQ99342.1"/>
    <property type="molecule type" value="Genomic_DNA"/>
</dbReference>
<dbReference type="GeneID" id="77953058"/>
<reference evidence="6 7" key="1">
    <citation type="submission" date="2018-10" db="EMBL/GenBank/DDBJ databases">
        <authorList>
            <person name="Zack K."/>
            <person name="Garlena R.A."/>
            <person name="Russell D.A."/>
            <person name="Pope W.H."/>
            <person name="Jacobs-Sera D."/>
            <person name="Hatfull G.F."/>
        </authorList>
    </citation>
    <scope>NUCLEOTIDE SEQUENCE [LARGE SCALE GENOMIC DNA]</scope>
</reference>
<keyword evidence="2" id="KW-0812">Transmembrane</keyword>
<dbReference type="InterPro" id="IPR006419">
    <property type="entry name" value="NMN_transpt_PnuC"/>
</dbReference>
<dbReference type="GO" id="GO:0034257">
    <property type="term" value="F:nicotinamide riboside transmembrane transporter activity"/>
    <property type="evidence" value="ECO:0007669"/>
    <property type="project" value="InterPro"/>
</dbReference>
<evidence type="ECO:0000256" key="3">
    <source>
        <dbReference type="ARBA" id="ARBA00022989"/>
    </source>
</evidence>
<name>A0A3G3LYW4_9CAUD</name>
<dbReference type="RefSeq" id="YP_010676697.1">
    <property type="nucleotide sequence ID" value="NC_071014.1"/>
</dbReference>
<dbReference type="Proteomes" id="UP000279277">
    <property type="component" value="Segment"/>
</dbReference>
<gene>
    <name evidence="6" type="primary">122</name>
    <name evidence="6" type="ORF">PBI_CANTARE_122</name>
</gene>
<evidence type="ECO:0000313" key="7">
    <source>
        <dbReference type="Proteomes" id="UP000279277"/>
    </source>
</evidence>
<evidence type="ECO:0000256" key="5">
    <source>
        <dbReference type="SAM" id="MobiDB-lite"/>
    </source>
</evidence>